<keyword evidence="3" id="KW-1185">Reference proteome</keyword>
<proteinExistence type="predicted"/>
<gene>
    <name evidence="2" type="ORF">BaRGS_00036366</name>
</gene>
<dbReference type="AlphaFoldDB" id="A0ABD0JC90"/>
<evidence type="ECO:0000256" key="1">
    <source>
        <dbReference type="SAM" id="SignalP"/>
    </source>
</evidence>
<protein>
    <recommendedName>
        <fullName evidence="4">WAP domain-containing protein</fullName>
    </recommendedName>
</protein>
<evidence type="ECO:0008006" key="4">
    <source>
        <dbReference type="Google" id="ProtNLM"/>
    </source>
</evidence>
<accession>A0ABD0JC90</accession>
<reference evidence="2 3" key="1">
    <citation type="journal article" date="2023" name="Sci. Data">
        <title>Genome assembly of the Korean intertidal mud-creeper Batillaria attramentaria.</title>
        <authorList>
            <person name="Patra A.K."/>
            <person name="Ho P.T."/>
            <person name="Jun S."/>
            <person name="Lee S.J."/>
            <person name="Kim Y."/>
            <person name="Won Y.J."/>
        </authorList>
    </citation>
    <scope>NUCLEOTIDE SEQUENCE [LARGE SCALE GENOMIC DNA]</scope>
    <source>
        <strain evidence="2">Wonlab-2016</strain>
    </source>
</reference>
<sequence>MKLAVFVLALIVLAAYAQDHGPCNSAPDPHCSTEDPHAHRECATNNDCSDDGSKTCCFHGCSSDCHHNN</sequence>
<comment type="caution">
    <text evidence="2">The sequence shown here is derived from an EMBL/GenBank/DDBJ whole genome shotgun (WGS) entry which is preliminary data.</text>
</comment>
<name>A0ABD0JC90_9CAEN</name>
<organism evidence="2 3">
    <name type="scientific">Batillaria attramentaria</name>
    <dbReference type="NCBI Taxonomy" id="370345"/>
    <lineage>
        <taxon>Eukaryota</taxon>
        <taxon>Metazoa</taxon>
        <taxon>Spiralia</taxon>
        <taxon>Lophotrochozoa</taxon>
        <taxon>Mollusca</taxon>
        <taxon>Gastropoda</taxon>
        <taxon>Caenogastropoda</taxon>
        <taxon>Sorbeoconcha</taxon>
        <taxon>Cerithioidea</taxon>
        <taxon>Batillariidae</taxon>
        <taxon>Batillaria</taxon>
    </lineage>
</organism>
<feature type="chain" id="PRO_5044828012" description="WAP domain-containing protein" evidence="1">
    <location>
        <begin position="18"/>
        <end position="69"/>
    </location>
</feature>
<dbReference type="EMBL" id="JACVVK020000510">
    <property type="protein sequence ID" value="KAK7469637.1"/>
    <property type="molecule type" value="Genomic_DNA"/>
</dbReference>
<feature type="signal peptide" evidence="1">
    <location>
        <begin position="1"/>
        <end position="17"/>
    </location>
</feature>
<evidence type="ECO:0000313" key="2">
    <source>
        <dbReference type="EMBL" id="KAK7469637.1"/>
    </source>
</evidence>
<keyword evidence="1" id="KW-0732">Signal</keyword>
<evidence type="ECO:0000313" key="3">
    <source>
        <dbReference type="Proteomes" id="UP001519460"/>
    </source>
</evidence>
<dbReference type="Proteomes" id="UP001519460">
    <property type="component" value="Unassembled WGS sequence"/>
</dbReference>